<evidence type="ECO:0008006" key="4">
    <source>
        <dbReference type="Google" id="ProtNLM"/>
    </source>
</evidence>
<feature type="non-terminal residue" evidence="2">
    <location>
        <position position="399"/>
    </location>
</feature>
<dbReference type="PANTHER" id="PTHR47533:SF4">
    <property type="entry name" value="AB HYDROLASE-1 DOMAIN-CONTAINING PROTEIN"/>
    <property type="match status" value="1"/>
</dbReference>
<keyword evidence="1" id="KW-0472">Membrane</keyword>
<evidence type="ECO:0000256" key="1">
    <source>
        <dbReference type="SAM" id="Phobius"/>
    </source>
</evidence>
<reference evidence="2" key="1">
    <citation type="submission" date="2023-10" db="EMBL/GenBank/DDBJ databases">
        <title>Genome assembly of Pristionchus species.</title>
        <authorList>
            <person name="Yoshida K."/>
            <person name="Sommer R.J."/>
        </authorList>
    </citation>
    <scope>NUCLEOTIDE SEQUENCE</scope>
    <source>
        <strain evidence="2">RS0144</strain>
    </source>
</reference>
<feature type="transmembrane region" description="Helical" evidence="1">
    <location>
        <begin position="360"/>
        <end position="381"/>
    </location>
</feature>
<feature type="non-terminal residue" evidence="2">
    <location>
        <position position="1"/>
    </location>
</feature>
<keyword evidence="1" id="KW-1133">Transmembrane helix</keyword>
<protein>
    <recommendedName>
        <fullName evidence="4">G protein-coupled receptor</fullName>
    </recommendedName>
</protein>
<gene>
    <name evidence="2" type="ORF">PENTCL1PPCAC_14639</name>
</gene>
<evidence type="ECO:0000313" key="3">
    <source>
        <dbReference type="Proteomes" id="UP001432027"/>
    </source>
</evidence>
<sequence>LHLDSTALRNGTLHLSYGAYNYPFFYPRHGGLRKPIGFLTDVWKTFTKDLEYAQYPYEHSSSVCDGILLPVLQGSALTTAGAYTPTVARSQLFRQSSAAYYTAFNFYEADRSADQQSTELAHCLTSLIHFLVETMREINDGNGVQRHLLVDALRFASHIVLGIGVTLTVFYHQAGFRGNAVLYSNTAQSSFSNLVAGLHDGSRQLMTKSSTTFTRDQLFALVGNRTNRSDVAEPDQAQLMQKLCENHALVAMMEPNSVRAMSLVKKPCELSKIAIPKPWRFLENFDVQIIQTYMMSRTDTSRSSVEAMDQVLLRIFSQDMVESFWTNRYLSSRKASIAISSAPKMIENGLIPMSLIRLQVLFYFTGPGWLLSIIIFLLELFPRFTTPIMLYLHYPKLLE</sequence>
<keyword evidence="3" id="KW-1185">Reference proteome</keyword>
<name>A0AAV5TAX3_9BILA</name>
<organism evidence="2 3">
    <name type="scientific">Pristionchus entomophagus</name>
    <dbReference type="NCBI Taxonomy" id="358040"/>
    <lineage>
        <taxon>Eukaryota</taxon>
        <taxon>Metazoa</taxon>
        <taxon>Ecdysozoa</taxon>
        <taxon>Nematoda</taxon>
        <taxon>Chromadorea</taxon>
        <taxon>Rhabditida</taxon>
        <taxon>Rhabditina</taxon>
        <taxon>Diplogasteromorpha</taxon>
        <taxon>Diplogasteroidea</taxon>
        <taxon>Neodiplogasteridae</taxon>
        <taxon>Pristionchus</taxon>
    </lineage>
</organism>
<keyword evidence="1" id="KW-0812">Transmembrane</keyword>
<dbReference type="Proteomes" id="UP001432027">
    <property type="component" value="Unassembled WGS sequence"/>
</dbReference>
<comment type="caution">
    <text evidence="2">The sequence shown here is derived from an EMBL/GenBank/DDBJ whole genome shotgun (WGS) entry which is preliminary data.</text>
</comment>
<dbReference type="AlphaFoldDB" id="A0AAV5TAX3"/>
<dbReference type="EMBL" id="BTSX01000004">
    <property type="protein sequence ID" value="GMS92464.1"/>
    <property type="molecule type" value="Genomic_DNA"/>
</dbReference>
<dbReference type="PANTHER" id="PTHR47533">
    <property type="entry name" value="PROTEIN CBG21859"/>
    <property type="match status" value="1"/>
</dbReference>
<evidence type="ECO:0000313" key="2">
    <source>
        <dbReference type="EMBL" id="GMS92464.1"/>
    </source>
</evidence>
<proteinExistence type="predicted"/>
<accession>A0AAV5TAX3</accession>